<comment type="similarity">
    <text evidence="1">Belongs to the ATP-dependent AMP-binding enzyme family.</text>
</comment>
<sequence length="497" mass="56336">MNLVEPLLQYAAEQPNKIALSDGLIYQTYSELVQKIKKIAQGLRQEGLTHDNVAILSSNRMEFVEVFLGAIYAGCVPIPMDPKWSIKEINIILQQCKPRMIFTETVFANKLVLQGSSIQLLTFSAEDIGSYEQWLHTLTSEVEMDESNELLFIGFTSGTTGLPKGYMRTHSSWINSFKATSETFQFTNLEHMLAPGPFVHSLSLFALMQSLYSGSTFHIVKEFKAECILQLCKEIPNIILFVVPTMVESLMQQGLQDEIHIQALVSSGGKWTIASKQRCSELFSGAKLFEFYGSSEASYISYIDIHTDNKSNSVGKPFSGVQISIRDEHFDEVSPGTIGQLYIRSNMIFSGYYQLPEATTATFRDDWLIIGDYMYMDEDGYLYMAGRSQNKIVSGGLNIYPEEIESVLLQIPEIQEVMVLGDDDEYWGEQLIALVKWNGNERLSLDKIKSFCRQHLASYKAPKEIVTIDQFIYTSSGKIARQAMKEFTKRMKNQKKE</sequence>
<dbReference type="PROSITE" id="PS00455">
    <property type="entry name" value="AMP_BINDING"/>
    <property type="match status" value="1"/>
</dbReference>
<dbReference type="KEGG" id="plig:NAG76_18045"/>
<dbReference type="PANTHER" id="PTHR43201:SF5">
    <property type="entry name" value="MEDIUM-CHAIN ACYL-COA LIGASE ACSF2, MITOCHONDRIAL"/>
    <property type="match status" value="1"/>
</dbReference>
<feature type="domain" description="AMP-dependent synthetase/ligase" evidence="3">
    <location>
        <begin position="10"/>
        <end position="353"/>
    </location>
</feature>
<evidence type="ECO:0000256" key="2">
    <source>
        <dbReference type="ARBA" id="ARBA00022598"/>
    </source>
</evidence>
<dbReference type="InterPro" id="IPR020845">
    <property type="entry name" value="AMP-binding_CS"/>
</dbReference>
<organism evidence="5 6">
    <name type="scientific">Candidatus Pristimantibacillus lignocellulolyticus</name>
    <dbReference type="NCBI Taxonomy" id="2994561"/>
    <lineage>
        <taxon>Bacteria</taxon>
        <taxon>Bacillati</taxon>
        <taxon>Bacillota</taxon>
        <taxon>Bacilli</taxon>
        <taxon>Bacillales</taxon>
        <taxon>Paenibacillaceae</taxon>
        <taxon>Candidatus Pristimantibacillus</taxon>
    </lineage>
</organism>
<evidence type="ECO:0000259" key="3">
    <source>
        <dbReference type="Pfam" id="PF00501"/>
    </source>
</evidence>
<dbReference type="InterPro" id="IPR045851">
    <property type="entry name" value="AMP-bd_C_sf"/>
</dbReference>
<accession>A0A9J6ZCF1</accession>
<evidence type="ECO:0000256" key="1">
    <source>
        <dbReference type="ARBA" id="ARBA00006432"/>
    </source>
</evidence>
<keyword evidence="2" id="KW-0436">Ligase</keyword>
<dbReference type="GO" id="GO:0031956">
    <property type="term" value="F:medium-chain fatty acid-CoA ligase activity"/>
    <property type="evidence" value="ECO:0007669"/>
    <property type="project" value="TreeGrafter"/>
</dbReference>
<evidence type="ECO:0000313" key="6">
    <source>
        <dbReference type="Proteomes" id="UP001056756"/>
    </source>
</evidence>
<dbReference type="GO" id="GO:0006631">
    <property type="term" value="P:fatty acid metabolic process"/>
    <property type="evidence" value="ECO:0007669"/>
    <property type="project" value="TreeGrafter"/>
</dbReference>
<dbReference type="Proteomes" id="UP001056756">
    <property type="component" value="Chromosome"/>
</dbReference>
<dbReference type="Gene3D" id="3.40.50.12780">
    <property type="entry name" value="N-terminal domain of ligase-like"/>
    <property type="match status" value="1"/>
</dbReference>
<dbReference type="InterPro" id="IPR042099">
    <property type="entry name" value="ANL_N_sf"/>
</dbReference>
<proteinExistence type="inferred from homology"/>
<dbReference type="AlphaFoldDB" id="A0A9J6ZCF1"/>
<reference evidence="5" key="1">
    <citation type="submission" date="2022-05" db="EMBL/GenBank/DDBJ databases">
        <title>Novel bacterial taxa in a minimal lignocellulolytic consortium and its capacity to transform plastics disclosed by genome-resolved metagenomics.</title>
        <authorList>
            <person name="Rodriguez C.A.D."/>
            <person name="Diaz-Garcia L."/>
            <person name="Herrera K."/>
            <person name="Tarazona N.A."/>
            <person name="Sproer C."/>
            <person name="Overmann J."/>
            <person name="Jimenez D.J."/>
        </authorList>
    </citation>
    <scope>NUCLEOTIDE SEQUENCE</scope>
    <source>
        <strain evidence="5">MAG5</strain>
    </source>
</reference>
<name>A0A9J6ZCF1_9BACL</name>
<dbReference type="EMBL" id="CP097899">
    <property type="protein sequence ID" value="URN93711.1"/>
    <property type="molecule type" value="Genomic_DNA"/>
</dbReference>
<dbReference type="InterPro" id="IPR000873">
    <property type="entry name" value="AMP-dep_synth/lig_dom"/>
</dbReference>
<evidence type="ECO:0000313" key="5">
    <source>
        <dbReference type="EMBL" id="URN93711.1"/>
    </source>
</evidence>
<dbReference type="SUPFAM" id="SSF56801">
    <property type="entry name" value="Acetyl-CoA synthetase-like"/>
    <property type="match status" value="1"/>
</dbReference>
<dbReference type="Gene3D" id="3.30.300.30">
    <property type="match status" value="1"/>
</dbReference>
<dbReference type="Pfam" id="PF13193">
    <property type="entry name" value="AMP-binding_C"/>
    <property type="match status" value="1"/>
</dbReference>
<dbReference type="InterPro" id="IPR025110">
    <property type="entry name" value="AMP-bd_C"/>
</dbReference>
<gene>
    <name evidence="5" type="ORF">NAG76_18045</name>
</gene>
<dbReference type="PANTHER" id="PTHR43201">
    <property type="entry name" value="ACYL-COA SYNTHETASE"/>
    <property type="match status" value="1"/>
</dbReference>
<evidence type="ECO:0000259" key="4">
    <source>
        <dbReference type="Pfam" id="PF13193"/>
    </source>
</evidence>
<protein>
    <submittedName>
        <fullName evidence="5">AMP-binding protein</fullName>
    </submittedName>
</protein>
<dbReference type="Pfam" id="PF00501">
    <property type="entry name" value="AMP-binding"/>
    <property type="match status" value="1"/>
</dbReference>
<feature type="domain" description="AMP-binding enzyme C-terminal" evidence="4">
    <location>
        <begin position="403"/>
        <end position="478"/>
    </location>
</feature>